<feature type="compositionally biased region" description="Basic and acidic residues" evidence="1">
    <location>
        <begin position="226"/>
        <end position="237"/>
    </location>
</feature>
<evidence type="ECO:0000256" key="1">
    <source>
        <dbReference type="SAM" id="MobiDB-lite"/>
    </source>
</evidence>
<sequence length="326" mass="35157">MSISSNPVRHTRPCTKAPTAPKTAGSKRLHDPVPASPITPTAVKSRDRDETDIIDAYGASPVTTGPSRGECNPDDEQLWISPPCPNPTRHPLHTYILPLLCASCQHARLQNIAHFEAQTIRESVEHEQAFGYNKNGVVDPERKKIVRNSGARRKGDLIPLICVEEARIVKENIPAAEDVSRPDTAAGGVVEQDDESRKLVAKMEQMNARIEATSVGSAVVVAADRDTSTDVEVRDSSPRQVSSPSETTTASSGWSWWGRGTASASLKATSPAPEKPQQGFGHKKTASRFSVGFPRPASPRVNVSRDGFGRNLKGMNRIMGWDGGGA</sequence>
<gene>
    <name evidence="2" type="ORF">LTR24_007051</name>
</gene>
<evidence type="ECO:0000313" key="2">
    <source>
        <dbReference type="EMBL" id="KAK5086120.1"/>
    </source>
</evidence>
<dbReference type="Proteomes" id="UP001345013">
    <property type="component" value="Unassembled WGS sequence"/>
</dbReference>
<keyword evidence="3" id="KW-1185">Reference proteome</keyword>
<feature type="compositionally biased region" description="Polar residues" evidence="1">
    <location>
        <begin position="238"/>
        <end position="254"/>
    </location>
</feature>
<feature type="region of interest" description="Disordered" evidence="1">
    <location>
        <begin position="226"/>
        <end position="305"/>
    </location>
</feature>
<feature type="region of interest" description="Disordered" evidence="1">
    <location>
        <begin position="1"/>
        <end position="49"/>
    </location>
</feature>
<organism evidence="2 3">
    <name type="scientific">Lithohypha guttulata</name>
    <dbReference type="NCBI Taxonomy" id="1690604"/>
    <lineage>
        <taxon>Eukaryota</taxon>
        <taxon>Fungi</taxon>
        <taxon>Dikarya</taxon>
        <taxon>Ascomycota</taxon>
        <taxon>Pezizomycotina</taxon>
        <taxon>Eurotiomycetes</taxon>
        <taxon>Chaetothyriomycetidae</taxon>
        <taxon>Chaetothyriales</taxon>
        <taxon>Trichomeriaceae</taxon>
        <taxon>Lithohypha</taxon>
    </lineage>
</organism>
<proteinExistence type="predicted"/>
<name>A0ABR0K431_9EURO</name>
<accession>A0ABR0K431</accession>
<evidence type="ECO:0000313" key="3">
    <source>
        <dbReference type="Proteomes" id="UP001345013"/>
    </source>
</evidence>
<dbReference type="EMBL" id="JAVRRG010000100">
    <property type="protein sequence ID" value="KAK5086120.1"/>
    <property type="molecule type" value="Genomic_DNA"/>
</dbReference>
<reference evidence="2 3" key="1">
    <citation type="submission" date="2023-08" db="EMBL/GenBank/DDBJ databases">
        <title>Black Yeasts Isolated from many extreme environments.</title>
        <authorList>
            <person name="Coleine C."/>
            <person name="Stajich J.E."/>
            <person name="Selbmann L."/>
        </authorList>
    </citation>
    <scope>NUCLEOTIDE SEQUENCE [LARGE SCALE GENOMIC DNA]</scope>
    <source>
        <strain evidence="2 3">CCFEE 5885</strain>
    </source>
</reference>
<protein>
    <submittedName>
        <fullName evidence="2">Uncharacterized protein</fullName>
    </submittedName>
</protein>
<comment type="caution">
    <text evidence="2">The sequence shown here is derived from an EMBL/GenBank/DDBJ whole genome shotgun (WGS) entry which is preliminary data.</text>
</comment>